<evidence type="ECO:0000313" key="4">
    <source>
        <dbReference type="Proteomes" id="UP001321473"/>
    </source>
</evidence>
<evidence type="ECO:0000256" key="1">
    <source>
        <dbReference type="SAM" id="MobiDB-lite"/>
    </source>
</evidence>
<protein>
    <submittedName>
        <fullName evidence="2">Putative ribosomal l1 domain-containing protein</fullName>
    </submittedName>
</protein>
<dbReference type="EMBL" id="GBZX01002712">
    <property type="protein sequence ID" value="JAG90028.1"/>
    <property type="molecule type" value="mRNA"/>
</dbReference>
<gene>
    <name evidence="3" type="ORF">V5799_026960</name>
</gene>
<reference evidence="2" key="1">
    <citation type="journal article" date="2015" name="PLoS ONE">
        <title>An Insight into the Sialome of the Lone Star Tick, Amblyomma americanum, with a Glimpse on Its Time Dependent Gene Expression.</title>
        <authorList>
            <person name="Karim S."/>
            <person name="Ribeiro J.M."/>
        </authorList>
    </citation>
    <scope>NUCLEOTIDE SEQUENCE</scope>
    <source>
        <tissue evidence="2">Salivary gland</tissue>
    </source>
</reference>
<dbReference type="EMBL" id="JARKHS020030761">
    <property type="protein sequence ID" value="KAK8761767.1"/>
    <property type="molecule type" value="Genomic_DNA"/>
</dbReference>
<evidence type="ECO:0000313" key="3">
    <source>
        <dbReference type="EMBL" id="KAK8761767.1"/>
    </source>
</evidence>
<dbReference type="Proteomes" id="UP001321473">
    <property type="component" value="Unassembled WGS sequence"/>
</dbReference>
<organism evidence="2">
    <name type="scientific">Amblyomma americanum</name>
    <name type="common">Lone star tick</name>
    <dbReference type="NCBI Taxonomy" id="6943"/>
    <lineage>
        <taxon>Eukaryota</taxon>
        <taxon>Metazoa</taxon>
        <taxon>Ecdysozoa</taxon>
        <taxon>Arthropoda</taxon>
        <taxon>Chelicerata</taxon>
        <taxon>Arachnida</taxon>
        <taxon>Acari</taxon>
        <taxon>Parasitiformes</taxon>
        <taxon>Ixodida</taxon>
        <taxon>Ixodoidea</taxon>
        <taxon>Ixodidae</taxon>
        <taxon>Amblyomminae</taxon>
        <taxon>Amblyomma</taxon>
    </lineage>
</organism>
<feature type="region of interest" description="Disordered" evidence="1">
    <location>
        <begin position="1"/>
        <end position="117"/>
    </location>
</feature>
<reference evidence="3" key="3">
    <citation type="submission" date="2023-03" db="EMBL/GenBank/DDBJ databases">
        <authorList>
            <person name="Thuy-Boun P."/>
        </authorList>
    </citation>
    <scope>NUCLEOTIDE SEQUENCE</scope>
    <source>
        <strain evidence="3">F_SG_1</strain>
        <tissue evidence="3">Salivary glands</tissue>
    </source>
</reference>
<sequence length="117" mass="12613">MSSADKQADVATQQADEVISAKEKGAGDAKTEKSPQKRTSAEVADDDDVKKKVQKTDHKGDKKENGESDEKYEEGAGDEEAGDDEDDDAVPDGEDYDEEGDDPEGDDDPEDDDEDDA</sequence>
<feature type="compositionally biased region" description="Polar residues" evidence="1">
    <location>
        <begin position="1"/>
        <end position="15"/>
    </location>
</feature>
<evidence type="ECO:0000313" key="2">
    <source>
        <dbReference type="EMBL" id="JAG90028.1"/>
    </source>
</evidence>
<reference evidence="3" key="4">
    <citation type="submission" date="2024-02" db="EMBL/GenBank/DDBJ databases">
        <authorList>
            <person name="Mcdaniel E.A."/>
            <person name="Celebi F.M."/>
            <person name="Reiter T."/>
            <person name="Weiss E.C."/>
            <person name="Chou S."/>
        </authorList>
    </citation>
    <scope>NUCLEOTIDE SEQUENCE</scope>
    <source>
        <strain evidence="3">F_SG_1</strain>
        <tissue evidence="3">Salivary glands</tissue>
    </source>
</reference>
<feature type="compositionally biased region" description="Basic and acidic residues" evidence="1">
    <location>
        <begin position="19"/>
        <end position="35"/>
    </location>
</feature>
<feature type="compositionally biased region" description="Basic and acidic residues" evidence="1">
    <location>
        <begin position="48"/>
        <end position="69"/>
    </location>
</feature>
<reference evidence="3 4" key="2">
    <citation type="journal article" date="2023" name="Arcadia Sci">
        <title>De novo assembly of a long-read Amblyomma americanum tick genome.</title>
        <authorList>
            <person name="Chou S."/>
            <person name="Poskanzer K.E."/>
            <person name="Rollins M."/>
            <person name="Thuy-Boun P.S."/>
        </authorList>
    </citation>
    <scope>NUCLEOTIDE SEQUENCE [LARGE SCALE GENOMIC DNA]</scope>
    <source>
        <strain evidence="3">F_SG_1</strain>
        <tissue evidence="3">Salivary glands</tissue>
    </source>
</reference>
<dbReference type="AlphaFoldDB" id="A0A0C9SBZ2"/>
<keyword evidence="4" id="KW-1185">Reference proteome</keyword>
<feature type="compositionally biased region" description="Acidic residues" evidence="1">
    <location>
        <begin position="70"/>
        <end position="117"/>
    </location>
</feature>
<proteinExistence type="evidence at transcript level"/>
<name>A0A0C9SBZ2_AMBAM</name>
<accession>A0A0C9SBZ2</accession>